<dbReference type="GO" id="GO:0016301">
    <property type="term" value="F:kinase activity"/>
    <property type="evidence" value="ECO:0007669"/>
    <property type="project" value="UniProtKB-KW"/>
</dbReference>
<dbReference type="Proteomes" id="UP000288812">
    <property type="component" value="Unassembled WGS sequence"/>
</dbReference>
<dbReference type="InterPro" id="IPR036759">
    <property type="entry name" value="TPK_catalytic_sf"/>
</dbReference>
<evidence type="ECO:0000256" key="1">
    <source>
        <dbReference type="ARBA" id="ARBA00022679"/>
    </source>
</evidence>
<dbReference type="AlphaFoldDB" id="A0A437S6U5"/>
<dbReference type="PANTHER" id="PTHR41299:SF1">
    <property type="entry name" value="THIAMINE PYROPHOSPHOKINASE"/>
    <property type="match status" value="1"/>
</dbReference>
<reference evidence="8 9" key="1">
    <citation type="submission" date="2018-11" db="EMBL/GenBank/DDBJ databases">
        <title>Genome sequencing and assembly of Anaerosphaera sp. nov., GS7-6-2.</title>
        <authorList>
            <person name="Rettenmaier R."/>
            <person name="Liebl W."/>
            <person name="Zverlov V."/>
        </authorList>
    </citation>
    <scope>NUCLEOTIDE SEQUENCE [LARGE SCALE GENOMIC DNA]</scope>
    <source>
        <strain evidence="8 9">GS7-6-2</strain>
    </source>
</reference>
<dbReference type="InterPro" id="IPR007371">
    <property type="entry name" value="TPK_catalytic"/>
</dbReference>
<evidence type="ECO:0000313" key="8">
    <source>
        <dbReference type="EMBL" id="RVU54755.1"/>
    </source>
</evidence>
<dbReference type="GO" id="GO:0005524">
    <property type="term" value="F:ATP binding"/>
    <property type="evidence" value="ECO:0007669"/>
    <property type="project" value="UniProtKB-KW"/>
</dbReference>
<dbReference type="OrthoDB" id="9804377at2"/>
<dbReference type="Gene3D" id="3.40.50.10240">
    <property type="entry name" value="Thiamin pyrophosphokinase, catalytic domain"/>
    <property type="match status" value="1"/>
</dbReference>
<dbReference type="InterPro" id="IPR007373">
    <property type="entry name" value="Thiamin_PyroPKinase_B1-bd"/>
</dbReference>
<keyword evidence="4" id="KW-0067">ATP-binding</keyword>
<dbReference type="RefSeq" id="WP_127724408.1">
    <property type="nucleotide sequence ID" value="NZ_RLIH01000006.1"/>
</dbReference>
<dbReference type="PANTHER" id="PTHR41299">
    <property type="entry name" value="THIAMINE PYROPHOSPHOKINASE"/>
    <property type="match status" value="1"/>
</dbReference>
<keyword evidence="1 8" id="KW-0808">Transferase</keyword>
<dbReference type="SUPFAM" id="SSF63862">
    <property type="entry name" value="Thiamin pyrophosphokinase, substrate-binding domain"/>
    <property type="match status" value="1"/>
</dbReference>
<evidence type="ECO:0000256" key="4">
    <source>
        <dbReference type="ARBA" id="ARBA00022840"/>
    </source>
</evidence>
<accession>A0A437S6U5</accession>
<evidence type="ECO:0000256" key="5">
    <source>
        <dbReference type="NCBIfam" id="TIGR01378"/>
    </source>
</evidence>
<feature type="domain" description="Thiamin pyrophosphokinase catalytic" evidence="6">
    <location>
        <begin position="23"/>
        <end position="121"/>
    </location>
</feature>
<organism evidence="8 9">
    <name type="scientific">Anaerosphaera multitolerans</name>
    <dbReference type="NCBI Taxonomy" id="2487351"/>
    <lineage>
        <taxon>Bacteria</taxon>
        <taxon>Bacillati</taxon>
        <taxon>Bacillota</taxon>
        <taxon>Tissierellia</taxon>
        <taxon>Tissierellales</taxon>
        <taxon>Peptoniphilaceae</taxon>
        <taxon>Anaerosphaera</taxon>
    </lineage>
</organism>
<dbReference type="GO" id="GO:0006772">
    <property type="term" value="P:thiamine metabolic process"/>
    <property type="evidence" value="ECO:0007669"/>
    <property type="project" value="UniProtKB-UniRule"/>
</dbReference>
<evidence type="ECO:0000259" key="7">
    <source>
        <dbReference type="Pfam" id="PF04265"/>
    </source>
</evidence>
<dbReference type="EC" id="2.7.6.2" evidence="5"/>
<dbReference type="InterPro" id="IPR036371">
    <property type="entry name" value="TPK_B1-bd_sf"/>
</dbReference>
<evidence type="ECO:0000256" key="3">
    <source>
        <dbReference type="ARBA" id="ARBA00022777"/>
    </source>
</evidence>
<evidence type="ECO:0000313" key="9">
    <source>
        <dbReference type="Proteomes" id="UP000288812"/>
    </source>
</evidence>
<dbReference type="CDD" id="cd07995">
    <property type="entry name" value="TPK"/>
    <property type="match status" value="1"/>
</dbReference>
<keyword evidence="3 8" id="KW-0418">Kinase</keyword>
<dbReference type="GO" id="GO:0009229">
    <property type="term" value="P:thiamine diphosphate biosynthetic process"/>
    <property type="evidence" value="ECO:0007669"/>
    <property type="project" value="InterPro"/>
</dbReference>
<dbReference type="GO" id="GO:0004788">
    <property type="term" value="F:thiamine diphosphokinase activity"/>
    <property type="evidence" value="ECO:0007669"/>
    <property type="project" value="UniProtKB-UniRule"/>
</dbReference>
<protein>
    <recommendedName>
        <fullName evidence="5">Thiamine diphosphokinase</fullName>
        <ecNumber evidence="5">2.7.6.2</ecNumber>
    </recommendedName>
</protein>
<keyword evidence="2" id="KW-0547">Nucleotide-binding</keyword>
<proteinExistence type="predicted"/>
<comment type="caution">
    <text evidence="8">The sequence shown here is derived from an EMBL/GenBank/DDBJ whole genome shotgun (WGS) entry which is preliminary data.</text>
</comment>
<feature type="domain" description="Thiamin pyrophosphokinase thiamin-binding" evidence="7">
    <location>
        <begin position="146"/>
        <end position="199"/>
    </location>
</feature>
<dbReference type="GO" id="GO:0030975">
    <property type="term" value="F:thiamine binding"/>
    <property type="evidence" value="ECO:0007669"/>
    <property type="project" value="InterPro"/>
</dbReference>
<dbReference type="Pfam" id="PF04265">
    <property type="entry name" value="TPK_B1_binding"/>
    <property type="match status" value="1"/>
</dbReference>
<dbReference type="SUPFAM" id="SSF63999">
    <property type="entry name" value="Thiamin pyrophosphokinase, catalytic domain"/>
    <property type="match status" value="1"/>
</dbReference>
<keyword evidence="9" id="KW-1185">Reference proteome</keyword>
<evidence type="ECO:0000256" key="2">
    <source>
        <dbReference type="ARBA" id="ARBA00022741"/>
    </source>
</evidence>
<dbReference type="InterPro" id="IPR006282">
    <property type="entry name" value="Thi_PPkinase"/>
</dbReference>
<dbReference type="InterPro" id="IPR053149">
    <property type="entry name" value="TPK"/>
</dbReference>
<evidence type="ECO:0000259" key="6">
    <source>
        <dbReference type="Pfam" id="PF04263"/>
    </source>
</evidence>
<dbReference type="EMBL" id="RLIH01000006">
    <property type="protein sequence ID" value="RVU54755.1"/>
    <property type="molecule type" value="Genomic_DNA"/>
</dbReference>
<sequence length="209" mass="23289">MKGLLVSSGNKINKELLEKYGRDSFIVCADGGIKNFVGTDIIPDAVVGDFDSIDKEGLKFIKDNKIAVEKYPSEKDFTDTEAALNILLEQGVDDLVILSATGTRMDHTLSNMLLLEGLYTKIKSVIIDDNNEIYYVKKGVYSYAKNGFKYISVIPISEELEYSTKGLKYETNHLIIKKYPIGGVSNEILKDSCTIEVHRGEGFIIKSKD</sequence>
<dbReference type="Pfam" id="PF04263">
    <property type="entry name" value="TPK_catalytic"/>
    <property type="match status" value="1"/>
</dbReference>
<name>A0A437S6U5_9FIRM</name>
<dbReference type="NCBIfam" id="TIGR01378">
    <property type="entry name" value="thi_PPkinase"/>
    <property type="match status" value="1"/>
</dbReference>
<gene>
    <name evidence="8" type="ORF">EF514_05395</name>
</gene>